<dbReference type="EMBL" id="BQNB010009521">
    <property type="protein sequence ID" value="GJS64668.1"/>
    <property type="molecule type" value="Genomic_DNA"/>
</dbReference>
<reference evidence="3" key="1">
    <citation type="journal article" date="2022" name="Int. J. Mol. Sci.">
        <title>Draft Genome of Tanacetum Coccineum: Genomic Comparison of Closely Related Tanacetum-Family Plants.</title>
        <authorList>
            <person name="Yamashiro T."/>
            <person name="Shiraishi A."/>
            <person name="Nakayama K."/>
            <person name="Satake H."/>
        </authorList>
    </citation>
    <scope>NUCLEOTIDE SEQUENCE</scope>
</reference>
<evidence type="ECO:0000313" key="3">
    <source>
        <dbReference type="EMBL" id="GJS64668.1"/>
    </source>
</evidence>
<evidence type="ECO:0000256" key="1">
    <source>
        <dbReference type="SAM" id="MobiDB-lite"/>
    </source>
</evidence>
<organism evidence="3 4">
    <name type="scientific">Tanacetum coccineum</name>
    <dbReference type="NCBI Taxonomy" id="301880"/>
    <lineage>
        <taxon>Eukaryota</taxon>
        <taxon>Viridiplantae</taxon>
        <taxon>Streptophyta</taxon>
        <taxon>Embryophyta</taxon>
        <taxon>Tracheophyta</taxon>
        <taxon>Spermatophyta</taxon>
        <taxon>Magnoliopsida</taxon>
        <taxon>eudicotyledons</taxon>
        <taxon>Gunneridae</taxon>
        <taxon>Pentapetalae</taxon>
        <taxon>asterids</taxon>
        <taxon>campanulids</taxon>
        <taxon>Asterales</taxon>
        <taxon>Asteraceae</taxon>
        <taxon>Asteroideae</taxon>
        <taxon>Anthemideae</taxon>
        <taxon>Anthemidinae</taxon>
        <taxon>Tanacetum</taxon>
    </lineage>
</organism>
<evidence type="ECO:0000313" key="4">
    <source>
        <dbReference type="Proteomes" id="UP001151760"/>
    </source>
</evidence>
<accession>A0ABQ4XI94</accession>
<dbReference type="InterPro" id="IPR045358">
    <property type="entry name" value="Ty3_capsid"/>
</dbReference>
<reference evidence="3" key="2">
    <citation type="submission" date="2022-01" db="EMBL/GenBank/DDBJ databases">
        <authorList>
            <person name="Yamashiro T."/>
            <person name="Shiraishi A."/>
            <person name="Satake H."/>
            <person name="Nakayama K."/>
        </authorList>
    </citation>
    <scope>NUCLEOTIDE SEQUENCE</scope>
</reference>
<name>A0ABQ4XI94_9ASTR</name>
<gene>
    <name evidence="3" type="ORF">Tco_0679232</name>
</gene>
<proteinExistence type="predicted"/>
<comment type="caution">
    <text evidence="3">The sequence shown here is derived from an EMBL/GenBank/DDBJ whole genome shotgun (WGS) entry which is preliminary data.</text>
</comment>
<protein>
    <recommendedName>
        <fullName evidence="2">Ty3 transposon capsid-like protein domain-containing protein</fullName>
    </recommendedName>
</protein>
<evidence type="ECO:0000259" key="2">
    <source>
        <dbReference type="Pfam" id="PF19259"/>
    </source>
</evidence>
<dbReference type="Proteomes" id="UP001151760">
    <property type="component" value="Unassembled WGS sequence"/>
</dbReference>
<feature type="domain" description="Ty3 transposon capsid-like protein" evidence="2">
    <location>
        <begin position="5"/>
        <end position="90"/>
    </location>
</feature>
<keyword evidence="4" id="KW-1185">Reference proteome</keyword>
<dbReference type="Pfam" id="PF19259">
    <property type="entry name" value="Ty3_capsid"/>
    <property type="match status" value="1"/>
</dbReference>
<feature type="region of interest" description="Disordered" evidence="1">
    <location>
        <begin position="71"/>
        <end position="109"/>
    </location>
</feature>
<sequence length="109" mass="12625">MLGTKVDKYTARFHELAKMFPHMVSTKEKKIDRYIWGLVPKIRRMITSSNLTTLQAGVGLAYRLTNDVIRSSEVPKKDDNERKRQNDQHKKAGSKPIEQERISNNILIT</sequence>
<feature type="compositionally biased region" description="Basic and acidic residues" evidence="1">
    <location>
        <begin position="73"/>
        <end position="90"/>
    </location>
</feature>